<keyword evidence="4 8" id="KW-0503">Monooxygenase</keyword>
<dbReference type="Pfam" id="PF00296">
    <property type="entry name" value="Bac_luciferase"/>
    <property type="match status" value="1"/>
</dbReference>
<evidence type="ECO:0000256" key="3">
    <source>
        <dbReference type="ARBA" id="ARBA00023002"/>
    </source>
</evidence>
<dbReference type="PANTHER" id="PTHR42847:SF4">
    <property type="entry name" value="ALKANESULFONATE MONOOXYGENASE-RELATED"/>
    <property type="match status" value="1"/>
</dbReference>
<dbReference type="SUPFAM" id="SSF51679">
    <property type="entry name" value="Bacterial luciferase-like"/>
    <property type="match status" value="1"/>
</dbReference>
<evidence type="ECO:0000256" key="6">
    <source>
        <dbReference type="PIRSR" id="PIRSR000337-1"/>
    </source>
</evidence>
<dbReference type="Gene3D" id="3.20.20.30">
    <property type="entry name" value="Luciferase-like domain"/>
    <property type="match status" value="1"/>
</dbReference>
<name>A0A5M3WKC9_9ACTN</name>
<dbReference type="InterPro" id="IPR011251">
    <property type="entry name" value="Luciferase-like_dom"/>
</dbReference>
<organism evidence="8 9">
    <name type="scientific">Acrocarpospora macrocephala</name>
    <dbReference type="NCBI Taxonomy" id="150177"/>
    <lineage>
        <taxon>Bacteria</taxon>
        <taxon>Bacillati</taxon>
        <taxon>Actinomycetota</taxon>
        <taxon>Actinomycetes</taxon>
        <taxon>Streptosporangiales</taxon>
        <taxon>Streptosporangiaceae</taxon>
        <taxon>Acrocarpospora</taxon>
    </lineage>
</organism>
<evidence type="ECO:0000256" key="2">
    <source>
        <dbReference type="ARBA" id="ARBA00022643"/>
    </source>
</evidence>
<dbReference type="InterPro" id="IPR016215">
    <property type="entry name" value="NTA_MOA"/>
</dbReference>
<feature type="binding site" evidence="6">
    <location>
        <position position="151"/>
    </location>
    <ligand>
        <name>FMN</name>
        <dbReference type="ChEBI" id="CHEBI:58210"/>
    </ligand>
</feature>
<feature type="binding site" evidence="6">
    <location>
        <position position="207"/>
    </location>
    <ligand>
        <name>FMN</name>
        <dbReference type="ChEBI" id="CHEBI:58210"/>
    </ligand>
</feature>
<dbReference type="InterPro" id="IPR036661">
    <property type="entry name" value="Luciferase-like_sf"/>
</dbReference>
<reference evidence="8 9" key="1">
    <citation type="submission" date="2019-10" db="EMBL/GenBank/DDBJ databases">
        <title>Whole genome shotgun sequence of Acrocarpospora macrocephala NBRC 16266.</title>
        <authorList>
            <person name="Ichikawa N."/>
            <person name="Kimura A."/>
            <person name="Kitahashi Y."/>
            <person name="Komaki H."/>
            <person name="Oguchi A."/>
        </authorList>
    </citation>
    <scope>NUCLEOTIDE SEQUENCE [LARGE SCALE GENOMIC DNA]</scope>
    <source>
        <strain evidence="8 9">NBRC 16266</strain>
    </source>
</reference>
<dbReference type="OrthoDB" id="9814695at2"/>
<feature type="domain" description="Luciferase-like" evidence="7">
    <location>
        <begin position="13"/>
        <end position="342"/>
    </location>
</feature>
<gene>
    <name evidence="8" type="ORF">Amac_032430</name>
</gene>
<proteinExistence type="inferred from homology"/>
<keyword evidence="3" id="KW-0560">Oxidoreductase</keyword>
<evidence type="ECO:0000313" key="9">
    <source>
        <dbReference type="Proteomes" id="UP000331127"/>
    </source>
</evidence>
<comment type="caution">
    <text evidence="8">The sequence shown here is derived from an EMBL/GenBank/DDBJ whole genome shotgun (WGS) entry which is preliminary data.</text>
</comment>
<dbReference type="PANTHER" id="PTHR42847">
    <property type="entry name" value="ALKANESULFONATE MONOOXYGENASE"/>
    <property type="match status" value="1"/>
</dbReference>
<keyword evidence="9" id="KW-1185">Reference proteome</keyword>
<dbReference type="PIRSF" id="PIRSF000337">
    <property type="entry name" value="NTA_MOA"/>
    <property type="match status" value="1"/>
</dbReference>
<comment type="similarity">
    <text evidence="5">Belongs to the NtaA/SnaA/DszA monooxygenase family.</text>
</comment>
<sequence>MKMRRENPDELSFGYFFPTGQTDHIWSEEAAQATPPLNKRVFCDMAQAAEATGFDTLFIADTWSGHQRAAERGGHQSPKYHAPMLAMGLFAVTENIGVITTFHTTHHKPAHIARMGATLDAFSEGRWGWNVVTGFGDPEARLFGQDIMVEHDERYAMAGEFVEIVKRLWTEDEPIEVDGKYYRLRGRIKAPRPMQKPHPLLVSAGASPAGIEFAAQHCDMLVVAGNSVEKVLETETRAQGIATSVGREEPLGLSPFAIAIVRENEGEAEEEYERLCRSLNYDATMELTADILGDIKSIEALFEGKTREEAAQEWGSGRGILKFLGTADQVAEQLIDMKRRTATSNILINFPLWSPREVLDFRAVLDRLHDAGVWSPPEDRNYSW</sequence>
<protein>
    <submittedName>
        <fullName evidence="8">Nitrilotriacetate monooxygenase component A protein</fullName>
    </submittedName>
</protein>
<dbReference type="GO" id="GO:0004497">
    <property type="term" value="F:monooxygenase activity"/>
    <property type="evidence" value="ECO:0007669"/>
    <property type="project" value="UniProtKB-KW"/>
</dbReference>
<dbReference type="RefSeq" id="WP_155355165.1">
    <property type="nucleotide sequence ID" value="NZ_BAAAHL010000040.1"/>
</dbReference>
<evidence type="ECO:0000259" key="7">
    <source>
        <dbReference type="Pfam" id="PF00296"/>
    </source>
</evidence>
<dbReference type="AlphaFoldDB" id="A0A5M3WKC9"/>
<dbReference type="EMBL" id="BLAE01000016">
    <property type="protein sequence ID" value="GES09647.1"/>
    <property type="molecule type" value="Genomic_DNA"/>
</dbReference>
<accession>A0A5M3WKC9</accession>
<feature type="binding site" evidence="6">
    <location>
        <position position="101"/>
    </location>
    <ligand>
        <name>FMN</name>
        <dbReference type="ChEBI" id="CHEBI:58210"/>
    </ligand>
</feature>
<evidence type="ECO:0000256" key="4">
    <source>
        <dbReference type="ARBA" id="ARBA00023033"/>
    </source>
</evidence>
<evidence type="ECO:0000256" key="5">
    <source>
        <dbReference type="ARBA" id="ARBA00033748"/>
    </source>
</evidence>
<dbReference type="GO" id="GO:0016705">
    <property type="term" value="F:oxidoreductase activity, acting on paired donors, with incorporation or reduction of molecular oxygen"/>
    <property type="evidence" value="ECO:0007669"/>
    <property type="project" value="InterPro"/>
</dbReference>
<dbReference type="Proteomes" id="UP000331127">
    <property type="component" value="Unassembled WGS sequence"/>
</dbReference>
<keyword evidence="1 6" id="KW-0285">Flavoprotein</keyword>
<feature type="binding site" evidence="6">
    <location>
        <position position="61"/>
    </location>
    <ligand>
        <name>FMN</name>
        <dbReference type="ChEBI" id="CHEBI:58210"/>
    </ligand>
</feature>
<evidence type="ECO:0000313" key="8">
    <source>
        <dbReference type="EMBL" id="GES09647.1"/>
    </source>
</evidence>
<dbReference type="InterPro" id="IPR050172">
    <property type="entry name" value="SsuD_RutA_monooxygenase"/>
</dbReference>
<evidence type="ECO:0000256" key="1">
    <source>
        <dbReference type="ARBA" id="ARBA00022630"/>
    </source>
</evidence>
<feature type="binding site" evidence="6">
    <location>
        <position position="155"/>
    </location>
    <ligand>
        <name>FMN</name>
        <dbReference type="ChEBI" id="CHEBI:58210"/>
    </ligand>
</feature>
<keyword evidence="2 6" id="KW-0288">FMN</keyword>